<dbReference type="Proteomes" id="UP000680185">
    <property type="component" value="Unassembled WGS sequence"/>
</dbReference>
<reference evidence="1" key="1">
    <citation type="submission" date="2021-03" db="EMBL/GenBank/DDBJ databases">
        <authorList>
            <person name="Jaffe A."/>
        </authorList>
    </citation>
    <scope>NUCLEOTIDE SEQUENCE</scope>
    <source>
        <strain evidence="1">RIFCSPLOWO2_01_FULL_43_13</strain>
    </source>
</reference>
<gene>
    <name evidence="1" type="ORF">J4478_03555</name>
</gene>
<evidence type="ECO:0000313" key="2">
    <source>
        <dbReference type="Proteomes" id="UP000680185"/>
    </source>
</evidence>
<organism evidence="1 2">
    <name type="scientific">Candidatus Iainarchaeum sp</name>
    <dbReference type="NCBI Taxonomy" id="3101447"/>
    <lineage>
        <taxon>Archaea</taxon>
        <taxon>Candidatus Iainarchaeota</taxon>
        <taxon>Candidatus Iainarchaeia</taxon>
        <taxon>Candidatus Iainarchaeales</taxon>
        <taxon>Candidatus Iainarchaeaceae</taxon>
        <taxon>Candidatus Iainarchaeum</taxon>
    </lineage>
</organism>
<sequence length="69" mass="8226">MRDYDVLFDLFFTDVSVVSRKFKVEMMDGFYNSLLLVGERQTLEKIQPLLKQQARAPISFKWVDHSRKL</sequence>
<protein>
    <submittedName>
        <fullName evidence="1">Uncharacterized protein</fullName>
    </submittedName>
</protein>
<evidence type="ECO:0000313" key="1">
    <source>
        <dbReference type="EMBL" id="MBS3058448.1"/>
    </source>
</evidence>
<name>A0A8T4KTM3_9ARCH</name>
<dbReference type="AlphaFoldDB" id="A0A8T4KTM3"/>
<dbReference type="EMBL" id="JAGVWB010000023">
    <property type="protein sequence ID" value="MBS3058448.1"/>
    <property type="molecule type" value="Genomic_DNA"/>
</dbReference>
<proteinExistence type="predicted"/>
<comment type="caution">
    <text evidence="1">The sequence shown here is derived from an EMBL/GenBank/DDBJ whole genome shotgun (WGS) entry which is preliminary data.</text>
</comment>
<accession>A0A8T4KTM3</accession>
<reference evidence="1" key="2">
    <citation type="submission" date="2021-05" db="EMBL/GenBank/DDBJ databases">
        <title>Protein family content uncovers lineage relationships and bacterial pathway maintenance mechanisms in DPANN archaea.</title>
        <authorList>
            <person name="Castelle C.J."/>
            <person name="Meheust R."/>
            <person name="Jaffe A.L."/>
            <person name="Seitz K."/>
            <person name="Gong X."/>
            <person name="Baker B.J."/>
            <person name="Banfield J.F."/>
        </authorList>
    </citation>
    <scope>NUCLEOTIDE SEQUENCE</scope>
    <source>
        <strain evidence="1">RIFCSPLOWO2_01_FULL_43_13</strain>
    </source>
</reference>